<dbReference type="AlphaFoldDB" id="A0A5C3E8T2"/>
<gene>
    <name evidence="2" type="ORF">UTRI_10681</name>
</gene>
<keyword evidence="3" id="KW-1185">Reference proteome</keyword>
<evidence type="ECO:0000313" key="3">
    <source>
        <dbReference type="Proteomes" id="UP000324022"/>
    </source>
</evidence>
<keyword evidence="1" id="KW-0732">Signal</keyword>
<protein>
    <submittedName>
        <fullName evidence="2">Uncharacterized protein</fullName>
    </submittedName>
</protein>
<sequence>MVAMTRRTLHLLLGILLLAALVLAEFHPPKLDAIDDAMLEEARRIYKNAHETAGQAPTIANIPISRFDHDDVLSWRLYFMPKLGRGSDATIVVGKKRPYWKLGSWRFYYGRKRMYYAARVGPEDYDLAQKMGLKSTDGKPDKEAFALWRKVGGKPKLLSIDKFDIVPGVEYPLTSIKKLISEKDLFRIKAW</sequence>
<feature type="chain" id="PRO_5023079767" evidence="1">
    <location>
        <begin position="25"/>
        <end position="191"/>
    </location>
</feature>
<reference evidence="2 3" key="1">
    <citation type="submission" date="2018-03" db="EMBL/GenBank/DDBJ databases">
        <authorList>
            <person name="Guldener U."/>
        </authorList>
    </citation>
    <scope>NUCLEOTIDE SEQUENCE [LARGE SCALE GENOMIC DNA]</scope>
    <source>
        <strain evidence="2 3">NBRC100155</strain>
    </source>
</reference>
<name>A0A5C3E8T2_9BASI</name>
<evidence type="ECO:0000256" key="1">
    <source>
        <dbReference type="SAM" id="SignalP"/>
    </source>
</evidence>
<accession>A0A5C3E8T2</accession>
<dbReference type="EMBL" id="OOIN01000016">
    <property type="protein sequence ID" value="SPO26962.1"/>
    <property type="molecule type" value="Genomic_DNA"/>
</dbReference>
<feature type="signal peptide" evidence="1">
    <location>
        <begin position="1"/>
        <end position="24"/>
    </location>
</feature>
<dbReference type="Proteomes" id="UP000324022">
    <property type="component" value="Unassembled WGS sequence"/>
</dbReference>
<evidence type="ECO:0000313" key="2">
    <source>
        <dbReference type="EMBL" id="SPO26962.1"/>
    </source>
</evidence>
<proteinExistence type="predicted"/>
<organism evidence="2 3">
    <name type="scientific">Ustilago trichophora</name>
    <dbReference type="NCBI Taxonomy" id="86804"/>
    <lineage>
        <taxon>Eukaryota</taxon>
        <taxon>Fungi</taxon>
        <taxon>Dikarya</taxon>
        <taxon>Basidiomycota</taxon>
        <taxon>Ustilaginomycotina</taxon>
        <taxon>Ustilaginomycetes</taxon>
        <taxon>Ustilaginales</taxon>
        <taxon>Ustilaginaceae</taxon>
        <taxon>Ustilago</taxon>
    </lineage>
</organism>